<accession>A0A174BC16</accession>
<gene>
    <name evidence="1" type="ORF">ERS852456_01284</name>
</gene>
<evidence type="ECO:0000313" key="2">
    <source>
        <dbReference type="Proteomes" id="UP000095787"/>
    </source>
</evidence>
<dbReference type="AlphaFoldDB" id="A0A174BC16"/>
<evidence type="ECO:0000313" key="1">
    <source>
        <dbReference type="EMBL" id="CUN97256.1"/>
    </source>
</evidence>
<dbReference type="EMBL" id="CYZO01000014">
    <property type="protein sequence ID" value="CUN97256.1"/>
    <property type="molecule type" value="Genomic_DNA"/>
</dbReference>
<dbReference type="Proteomes" id="UP000095787">
    <property type="component" value="Unassembled WGS sequence"/>
</dbReference>
<reference evidence="1 2" key="1">
    <citation type="submission" date="2015-09" db="EMBL/GenBank/DDBJ databases">
        <authorList>
            <consortium name="Pathogen Informatics"/>
        </authorList>
    </citation>
    <scope>NUCLEOTIDE SEQUENCE [LARGE SCALE GENOMIC DNA]</scope>
    <source>
        <strain evidence="1 2">2789STDY5834841</strain>
    </source>
</reference>
<dbReference type="RefSeq" id="WP_055158846.1">
    <property type="nucleotide sequence ID" value="NZ_CAUEFA010000028.1"/>
</dbReference>
<organism evidence="1 2">
    <name type="scientific">[Ruminococcus] torques</name>
    <dbReference type="NCBI Taxonomy" id="33039"/>
    <lineage>
        <taxon>Bacteria</taxon>
        <taxon>Bacillati</taxon>
        <taxon>Bacillota</taxon>
        <taxon>Clostridia</taxon>
        <taxon>Lachnospirales</taxon>
        <taxon>Lachnospiraceae</taxon>
        <taxon>Mediterraneibacter</taxon>
    </lineage>
</organism>
<proteinExistence type="predicted"/>
<name>A0A174BC16_9FIRM</name>
<sequence>MLDENRVLCAEMLLSKFFVGKKSTTAKEAMLYVKGMMQGEGVRKSEIREARKRLSIGTEKVTEGYVWSWENPIDPEIMWKIKSEEFMT</sequence>
<protein>
    <submittedName>
        <fullName evidence="1">Uncharacterized protein</fullName>
    </submittedName>
</protein>